<dbReference type="PANTHER" id="PTHR12302">
    <property type="entry name" value="EBNA2 BINDING PROTEIN P100"/>
    <property type="match status" value="1"/>
</dbReference>
<dbReference type="PANTHER" id="PTHR12302:SF26">
    <property type="entry name" value="BLR1266 PROTEIN"/>
    <property type="match status" value="1"/>
</dbReference>
<dbReference type="Pfam" id="PF00565">
    <property type="entry name" value="SNase"/>
    <property type="match status" value="1"/>
</dbReference>
<gene>
    <name evidence="2" type="ORF">LZ016_09600</name>
</gene>
<accession>A0ABS9VPL8</accession>
<dbReference type="Proteomes" id="UP001203058">
    <property type="component" value="Unassembled WGS sequence"/>
</dbReference>
<evidence type="ECO:0000313" key="3">
    <source>
        <dbReference type="Proteomes" id="UP001203058"/>
    </source>
</evidence>
<keyword evidence="3" id="KW-1185">Reference proteome</keyword>
<comment type="caution">
    <text evidence="2">The sequence shown here is derived from an EMBL/GenBank/DDBJ whole genome shotgun (WGS) entry which is preliminary data.</text>
</comment>
<proteinExistence type="predicted"/>
<name>A0ABS9VPL8_9SPHN</name>
<dbReference type="EMBL" id="JAKZHW010000001">
    <property type="protein sequence ID" value="MCH8616352.1"/>
    <property type="molecule type" value="Genomic_DNA"/>
</dbReference>
<dbReference type="SUPFAM" id="SSF50199">
    <property type="entry name" value="Staphylococcal nuclease"/>
    <property type="match status" value="1"/>
</dbReference>
<evidence type="ECO:0000313" key="2">
    <source>
        <dbReference type="EMBL" id="MCH8616352.1"/>
    </source>
</evidence>
<dbReference type="SMART" id="SM00318">
    <property type="entry name" value="SNc"/>
    <property type="match status" value="1"/>
</dbReference>
<organism evidence="2 3">
    <name type="scientific">Sphingomonas telluris</name>
    <dbReference type="NCBI Taxonomy" id="2907998"/>
    <lineage>
        <taxon>Bacteria</taxon>
        <taxon>Pseudomonadati</taxon>
        <taxon>Pseudomonadota</taxon>
        <taxon>Alphaproteobacteria</taxon>
        <taxon>Sphingomonadales</taxon>
        <taxon>Sphingomonadaceae</taxon>
        <taxon>Sphingomonas</taxon>
    </lineage>
</organism>
<sequence length="196" mass="21943">MVGEKEVRLFGIDAPEFDQTCKRGGQNWGCGSAAADELMKLVTGKQVRCDSMGVDQHQRILGRCTVGTTDINRTMVATGYAVAYRHYSSDYVSAEEMAKAYKRGLWAGTFQMPSDYRHSGEPQVEPGRPMRAKRAASSDWQGRANGNCNIKGNRNRKGQWIYHLPGMPYYDQTRAEEIFCTEADAQAAGYRRAIVR</sequence>
<dbReference type="InterPro" id="IPR035437">
    <property type="entry name" value="SNase_OB-fold_sf"/>
</dbReference>
<evidence type="ECO:0000259" key="1">
    <source>
        <dbReference type="PROSITE" id="PS50830"/>
    </source>
</evidence>
<dbReference type="PROSITE" id="PS50830">
    <property type="entry name" value="TNASE_3"/>
    <property type="match status" value="1"/>
</dbReference>
<reference evidence="2 3" key="1">
    <citation type="submission" date="2022-03" db="EMBL/GenBank/DDBJ databases">
        <authorList>
            <person name="Jo J.-H."/>
            <person name="Im W.-T."/>
        </authorList>
    </citation>
    <scope>NUCLEOTIDE SEQUENCE [LARGE SCALE GENOMIC DNA]</scope>
    <source>
        <strain evidence="2 3">SM33</strain>
    </source>
</reference>
<dbReference type="Gene3D" id="2.40.50.90">
    <property type="match status" value="1"/>
</dbReference>
<dbReference type="InterPro" id="IPR016071">
    <property type="entry name" value="Staphylococal_nuclease_OB-fold"/>
</dbReference>
<protein>
    <submittedName>
        <fullName evidence="2">Thermonuclease family protein</fullName>
    </submittedName>
</protein>
<feature type="domain" description="TNase-like" evidence="1">
    <location>
        <begin position="1"/>
        <end position="108"/>
    </location>
</feature>
<dbReference type="RefSeq" id="WP_241447154.1">
    <property type="nucleotide sequence ID" value="NZ_JAKZHW010000001.1"/>
</dbReference>